<sequence>MAPCWVSLRSGRLAGALPILLIPAPRLDRLEGMATNASRAVGVDIGGTGIKAGIVDLDAGELISDRVKVSTPQGAEPADVLGAVKEVLQTLEAPDDLPLGVAFPAIVKNGRTLSAANVSSSWIGFEAEKFFEHGLSRDIHFANDADVAGIAEVRYGAAKGIDGLVILTTLGTGIGSAMIYDGVLVPNSELGHLQRAGHKNDAEHYAAYSAMERDELSWEKWAKRLQWYYDYVEFLFSPDLIVVGGGVSKHSEQFLPLLKLRAPIVPAKHRNNAGIIGAASLAVPVPEALPAVK</sequence>
<dbReference type="CDD" id="cd24058">
    <property type="entry name" value="ASKHA_NBD_ROK_PPGK"/>
    <property type="match status" value="1"/>
</dbReference>
<proteinExistence type="predicted"/>
<dbReference type="Pfam" id="PF00480">
    <property type="entry name" value="ROK"/>
    <property type="match status" value="1"/>
</dbReference>
<dbReference type="PANTHER" id="PTHR18964">
    <property type="entry name" value="ROK (REPRESSOR, ORF, KINASE) FAMILY"/>
    <property type="match status" value="1"/>
</dbReference>
<evidence type="ECO:0000313" key="2">
    <source>
        <dbReference type="Proteomes" id="UP001151287"/>
    </source>
</evidence>
<dbReference type="OrthoDB" id="61890at2759"/>
<organism evidence="1 2">
    <name type="scientific">Rhynchospora breviuscula</name>
    <dbReference type="NCBI Taxonomy" id="2022672"/>
    <lineage>
        <taxon>Eukaryota</taxon>
        <taxon>Viridiplantae</taxon>
        <taxon>Streptophyta</taxon>
        <taxon>Embryophyta</taxon>
        <taxon>Tracheophyta</taxon>
        <taxon>Spermatophyta</taxon>
        <taxon>Magnoliopsida</taxon>
        <taxon>Liliopsida</taxon>
        <taxon>Poales</taxon>
        <taxon>Cyperaceae</taxon>
        <taxon>Cyperoideae</taxon>
        <taxon>Rhynchosporeae</taxon>
        <taxon>Rhynchospora</taxon>
    </lineage>
</organism>
<dbReference type="AlphaFoldDB" id="A0A9P9Z3H0"/>
<dbReference type="InterPro" id="IPR000600">
    <property type="entry name" value="ROK"/>
</dbReference>
<dbReference type="PANTHER" id="PTHR18964:SF146">
    <property type="entry name" value="POLYPHOSPHATE GLUCOKINASE"/>
    <property type="match status" value="1"/>
</dbReference>
<reference evidence="1" key="1">
    <citation type="journal article" date="2022" name="Cell">
        <title>Repeat-based holocentromeres influence genome architecture and karyotype evolution.</title>
        <authorList>
            <person name="Hofstatter P.G."/>
            <person name="Thangavel G."/>
            <person name="Lux T."/>
            <person name="Neumann P."/>
            <person name="Vondrak T."/>
            <person name="Novak P."/>
            <person name="Zhang M."/>
            <person name="Costa L."/>
            <person name="Castellani M."/>
            <person name="Scott A."/>
            <person name="Toegelov H."/>
            <person name="Fuchs J."/>
            <person name="Mata-Sucre Y."/>
            <person name="Dias Y."/>
            <person name="Vanzela A.L.L."/>
            <person name="Huettel B."/>
            <person name="Almeida C.C.S."/>
            <person name="Simkova H."/>
            <person name="Souza G."/>
            <person name="Pedrosa-Harand A."/>
            <person name="Macas J."/>
            <person name="Mayer K.F.X."/>
            <person name="Houben A."/>
            <person name="Marques A."/>
        </authorList>
    </citation>
    <scope>NUCLEOTIDE SEQUENCE</scope>
    <source>
        <strain evidence="1">RhyBre1mFocal</strain>
    </source>
</reference>
<dbReference type="NCBIfam" id="NF045942">
    <property type="entry name" value="PolPhglucPhase"/>
    <property type="match status" value="1"/>
</dbReference>
<dbReference type="Proteomes" id="UP001151287">
    <property type="component" value="Unassembled WGS sequence"/>
</dbReference>
<gene>
    <name evidence="1" type="ORF">LUZ63_023112</name>
</gene>
<dbReference type="SUPFAM" id="SSF53067">
    <property type="entry name" value="Actin-like ATPase domain"/>
    <property type="match status" value="1"/>
</dbReference>
<protein>
    <recommendedName>
        <fullName evidence="3">Polyphosphate glucokinase</fullName>
    </recommendedName>
</protein>
<comment type="caution">
    <text evidence="1">The sequence shown here is derived from an EMBL/GenBank/DDBJ whole genome shotgun (WGS) entry which is preliminary data.</text>
</comment>
<evidence type="ECO:0000313" key="1">
    <source>
        <dbReference type="EMBL" id="KAJ1681669.1"/>
    </source>
</evidence>
<dbReference type="EMBL" id="JAMQYH010000955">
    <property type="protein sequence ID" value="KAJ1681669.1"/>
    <property type="molecule type" value="Genomic_DNA"/>
</dbReference>
<keyword evidence="2" id="KW-1185">Reference proteome</keyword>
<dbReference type="InterPro" id="IPR043129">
    <property type="entry name" value="ATPase_NBD"/>
</dbReference>
<evidence type="ECO:0008006" key="3">
    <source>
        <dbReference type="Google" id="ProtNLM"/>
    </source>
</evidence>
<name>A0A9P9Z3H0_9POAL</name>
<dbReference type="Gene3D" id="3.30.420.40">
    <property type="match status" value="2"/>
</dbReference>
<accession>A0A9P9Z3H0</accession>